<comment type="caution">
    <text evidence="9">The sequence shown here is derived from an EMBL/GenBank/DDBJ whole genome shotgun (WGS) entry which is preliminary data.</text>
</comment>
<dbReference type="GO" id="GO:0046872">
    <property type="term" value="F:metal ion binding"/>
    <property type="evidence" value="ECO:0007669"/>
    <property type="project" value="UniProtKB-KW"/>
</dbReference>
<dbReference type="GO" id="GO:0010181">
    <property type="term" value="F:FMN binding"/>
    <property type="evidence" value="ECO:0007669"/>
    <property type="project" value="UniProtKB-UniRule"/>
</dbReference>
<evidence type="ECO:0000256" key="3">
    <source>
        <dbReference type="ARBA" id="ARBA00022692"/>
    </source>
</evidence>
<dbReference type="STRING" id="1123367.GCA_000621305_01768"/>
<dbReference type="RefSeq" id="WP_004342911.1">
    <property type="nucleotide sequence ID" value="NZ_AMXE01000079.1"/>
</dbReference>
<organism evidence="9 10">
    <name type="scientific">Thauera linaloolentis (strain DSM 12138 / JCM 21573 / CCUG 41526 / CIP 105981 / IAM 15112 / NBRC 102519 / 47Lol)</name>
    <dbReference type="NCBI Taxonomy" id="1123367"/>
    <lineage>
        <taxon>Bacteria</taxon>
        <taxon>Pseudomonadati</taxon>
        <taxon>Pseudomonadota</taxon>
        <taxon>Betaproteobacteria</taxon>
        <taxon>Rhodocyclales</taxon>
        <taxon>Zoogloeaceae</taxon>
        <taxon>Thauera</taxon>
    </lineage>
</organism>
<keyword evidence="5 7" id="KW-0408">Iron</keyword>
<reference evidence="9 10" key="1">
    <citation type="submission" date="2012-09" db="EMBL/GenBank/DDBJ databases">
        <title>Draft Genome Sequences of 6 Strains from Genus Thauera.</title>
        <authorList>
            <person name="Liu B."/>
            <person name="Shapleigh J.P."/>
            <person name="Frostegard A.H."/>
        </authorList>
    </citation>
    <scope>NUCLEOTIDE SEQUENCE [LARGE SCALE GENOMIC DNA]</scope>
    <source>
        <strain evidence="10">47Lol / DSM 12138</strain>
    </source>
</reference>
<keyword evidence="3 7" id="KW-0812">Transmembrane</keyword>
<dbReference type="PANTHER" id="PTHR36964">
    <property type="entry name" value="PROTEIN-METHIONINE-SULFOXIDE REDUCTASE HEME-BINDING SUBUNIT MSRQ"/>
    <property type="match status" value="1"/>
</dbReference>
<dbReference type="AlphaFoldDB" id="N6YSY8"/>
<keyword evidence="7" id="KW-0349">Heme</keyword>
<feature type="transmembrane region" description="Helical" evidence="7">
    <location>
        <begin position="155"/>
        <end position="172"/>
    </location>
</feature>
<dbReference type="GO" id="GO:0009055">
    <property type="term" value="F:electron transfer activity"/>
    <property type="evidence" value="ECO:0007669"/>
    <property type="project" value="UniProtKB-UniRule"/>
</dbReference>
<evidence type="ECO:0000256" key="5">
    <source>
        <dbReference type="ARBA" id="ARBA00023004"/>
    </source>
</evidence>
<evidence type="ECO:0000313" key="9">
    <source>
        <dbReference type="EMBL" id="ENO85293.1"/>
    </source>
</evidence>
<dbReference type="GO" id="GO:0030091">
    <property type="term" value="P:protein repair"/>
    <property type="evidence" value="ECO:0007669"/>
    <property type="project" value="UniProtKB-UniRule"/>
</dbReference>
<feature type="transmembrane region" description="Helical" evidence="7">
    <location>
        <begin position="178"/>
        <end position="198"/>
    </location>
</feature>
<dbReference type="GO" id="GO:0020037">
    <property type="term" value="F:heme binding"/>
    <property type="evidence" value="ECO:0007669"/>
    <property type="project" value="UniProtKB-UniRule"/>
</dbReference>
<keyword evidence="4 7" id="KW-1133">Transmembrane helix</keyword>
<evidence type="ECO:0000256" key="2">
    <source>
        <dbReference type="ARBA" id="ARBA00022448"/>
    </source>
</evidence>
<evidence type="ECO:0000259" key="8">
    <source>
        <dbReference type="Pfam" id="PF01794"/>
    </source>
</evidence>
<keyword evidence="7" id="KW-1003">Cell membrane</keyword>
<feature type="transmembrane region" description="Helical" evidence="7">
    <location>
        <begin position="84"/>
        <end position="103"/>
    </location>
</feature>
<dbReference type="GO" id="GO:0016679">
    <property type="term" value="F:oxidoreductase activity, acting on diphenols and related substances as donors"/>
    <property type="evidence" value="ECO:0007669"/>
    <property type="project" value="TreeGrafter"/>
</dbReference>
<feature type="transmembrane region" description="Helical" evidence="7">
    <location>
        <begin position="123"/>
        <end position="143"/>
    </location>
</feature>
<dbReference type="InterPro" id="IPR013130">
    <property type="entry name" value="Fe3_Rdtase_TM_dom"/>
</dbReference>
<keyword evidence="6 7" id="KW-0472">Membrane</keyword>
<feature type="domain" description="Ferric oxidoreductase" evidence="8">
    <location>
        <begin position="56"/>
        <end position="167"/>
    </location>
</feature>
<keyword evidence="10" id="KW-1185">Reference proteome</keyword>
<dbReference type="eggNOG" id="COG2717">
    <property type="taxonomic scope" value="Bacteria"/>
</dbReference>
<proteinExistence type="inferred from homology"/>
<comment type="subcellular location">
    <subcellularLocation>
        <location evidence="7">Cell membrane</location>
        <topology evidence="7">Multi-pass membrane protein</topology>
    </subcellularLocation>
    <subcellularLocation>
        <location evidence="1">Membrane</location>
        <topology evidence="1">Multi-pass membrane protein</topology>
    </subcellularLocation>
</comment>
<dbReference type="Proteomes" id="UP000013232">
    <property type="component" value="Unassembled WGS sequence"/>
</dbReference>
<evidence type="ECO:0000256" key="1">
    <source>
        <dbReference type="ARBA" id="ARBA00004141"/>
    </source>
</evidence>
<sequence length="226" mass="25786">MPNFLRAPSGAQIALLKAAVFFACLLPALDLALGWRNGTLGANPIETLTRASGEWTLRFLLITLAVSPLRRYSGLHWLLRLRRMLGLFAFTYAAAHFMAYIWLDQFFDWRAIAHDILDRPFIAVGFAAFVLLVPLAATSSKAAIRRLGGRRWQSLHRSVYAIAILAVIHFWWLVKADLLKPFIYALILAVLLGLRAWWRELERRRQLSVPPPAKHLDRPVIRIVQK</sequence>
<gene>
    <name evidence="7" type="primary">msrQ</name>
    <name evidence="9" type="ORF">C666_15660</name>
</gene>
<comment type="similarity">
    <text evidence="7">Belongs to the MsrQ family.</text>
</comment>
<comment type="cofactor">
    <cofactor evidence="7">
        <name>heme b</name>
        <dbReference type="ChEBI" id="CHEBI:60344"/>
    </cofactor>
    <text evidence="7">Binds 1 heme b (iron(II)-protoporphyrin IX) group per subunit.</text>
</comment>
<dbReference type="InterPro" id="IPR022837">
    <property type="entry name" value="MsrQ-like"/>
</dbReference>
<dbReference type="Pfam" id="PF01794">
    <property type="entry name" value="Ferric_reduct"/>
    <property type="match status" value="1"/>
</dbReference>
<feature type="transmembrane region" description="Helical" evidence="7">
    <location>
        <begin position="55"/>
        <end position="72"/>
    </location>
</feature>
<keyword evidence="7" id="KW-0479">Metal-binding</keyword>
<keyword evidence="2 7" id="KW-0813">Transport</keyword>
<evidence type="ECO:0000256" key="7">
    <source>
        <dbReference type="HAMAP-Rule" id="MF_01207"/>
    </source>
</evidence>
<accession>N6YSY8</accession>
<dbReference type="EMBL" id="AMXE01000079">
    <property type="protein sequence ID" value="ENO85293.1"/>
    <property type="molecule type" value="Genomic_DNA"/>
</dbReference>
<protein>
    <recommendedName>
        <fullName evidence="7">Protein-methionine-sulfoxide reductase heme-binding subunit MsrQ</fullName>
    </recommendedName>
    <alternativeName>
        <fullName evidence="7">Flavocytochrome MsrQ</fullName>
    </alternativeName>
</protein>
<feature type="transmembrane region" description="Helical" evidence="7">
    <location>
        <begin position="12"/>
        <end position="35"/>
    </location>
</feature>
<comment type="function">
    <text evidence="7">Part of the MsrPQ system that repairs oxidized periplasmic proteins containing methionine sulfoxide residues (Met-O), using respiratory chain electrons. Thus protects these proteins from oxidative-stress damage caused by reactive species of oxygen and chlorine generated by the host defense mechanisms. MsrPQ is essential for the maintenance of envelope integrity under bleach stress, rescuing a wide series of structurally unrelated periplasmic proteins from methionine oxidation. MsrQ provides electrons for reduction to the reductase catalytic subunit MsrP, using the quinone pool of the respiratory chain.</text>
</comment>
<evidence type="ECO:0000256" key="4">
    <source>
        <dbReference type="ARBA" id="ARBA00022989"/>
    </source>
</evidence>
<keyword evidence="7" id="KW-0249">Electron transport</keyword>
<keyword evidence="7" id="KW-0288">FMN</keyword>
<evidence type="ECO:0000313" key="10">
    <source>
        <dbReference type="Proteomes" id="UP000013232"/>
    </source>
</evidence>
<keyword evidence="7" id="KW-0285">Flavoprotein</keyword>
<comment type="subunit">
    <text evidence="7">Heterodimer of a catalytic subunit (MsrP) and a heme-binding subunit (MsrQ).</text>
</comment>
<comment type="cofactor">
    <cofactor evidence="7">
        <name>FMN</name>
        <dbReference type="ChEBI" id="CHEBI:58210"/>
    </cofactor>
    <text evidence="7">Binds 1 FMN per subunit.</text>
</comment>
<dbReference type="HAMAP" id="MF_01207">
    <property type="entry name" value="MsrQ"/>
    <property type="match status" value="1"/>
</dbReference>
<dbReference type="OrthoDB" id="9788328at2"/>
<name>N6YSY8_THAL4</name>
<dbReference type="GO" id="GO:0005886">
    <property type="term" value="C:plasma membrane"/>
    <property type="evidence" value="ECO:0007669"/>
    <property type="project" value="UniProtKB-SubCell"/>
</dbReference>
<evidence type="ECO:0000256" key="6">
    <source>
        <dbReference type="ARBA" id="ARBA00023136"/>
    </source>
</evidence>
<dbReference type="PANTHER" id="PTHR36964:SF1">
    <property type="entry name" value="PROTEIN-METHIONINE-SULFOXIDE REDUCTASE HEME-BINDING SUBUNIT MSRQ"/>
    <property type="match status" value="1"/>
</dbReference>